<organism evidence="8 9">
    <name type="scientific">Bogoriella caseilytica</name>
    <dbReference type="NCBI Taxonomy" id="56055"/>
    <lineage>
        <taxon>Bacteria</taxon>
        <taxon>Bacillati</taxon>
        <taxon>Actinomycetota</taxon>
        <taxon>Actinomycetes</taxon>
        <taxon>Micrococcales</taxon>
        <taxon>Bogoriellaceae</taxon>
        <taxon>Bogoriella</taxon>
    </lineage>
</organism>
<dbReference type="PROSITE" id="PS00798">
    <property type="entry name" value="ALDOKETO_REDUCTASE_1"/>
    <property type="match status" value="1"/>
</dbReference>
<evidence type="ECO:0000256" key="2">
    <source>
        <dbReference type="ARBA" id="ARBA00022857"/>
    </source>
</evidence>
<evidence type="ECO:0000259" key="7">
    <source>
        <dbReference type="Pfam" id="PF00248"/>
    </source>
</evidence>
<feature type="domain" description="NADP-dependent oxidoreductase" evidence="7">
    <location>
        <begin position="26"/>
        <end position="265"/>
    </location>
</feature>
<dbReference type="InterPro" id="IPR020471">
    <property type="entry name" value="AKR"/>
</dbReference>
<dbReference type="EMBL" id="RKHK01000001">
    <property type="protein sequence ID" value="ROR71817.1"/>
    <property type="molecule type" value="Genomic_DNA"/>
</dbReference>
<protein>
    <submittedName>
        <fullName evidence="8">Diketogulonate reductase-like aldo/keto reductase</fullName>
    </submittedName>
</protein>
<evidence type="ECO:0000256" key="6">
    <source>
        <dbReference type="PIRSR" id="PIRSR000097-3"/>
    </source>
</evidence>
<feature type="site" description="Lowers pKa of active site Tyr" evidence="6">
    <location>
        <position position="78"/>
    </location>
</feature>
<keyword evidence="3" id="KW-0560">Oxidoreductase</keyword>
<evidence type="ECO:0000313" key="9">
    <source>
        <dbReference type="Proteomes" id="UP000280668"/>
    </source>
</evidence>
<dbReference type="PRINTS" id="PR00069">
    <property type="entry name" value="ALDKETRDTASE"/>
</dbReference>
<dbReference type="InterPro" id="IPR023210">
    <property type="entry name" value="NADP_OxRdtase_dom"/>
</dbReference>
<feature type="active site" description="Proton donor" evidence="4">
    <location>
        <position position="53"/>
    </location>
</feature>
<dbReference type="GO" id="GO:0016616">
    <property type="term" value="F:oxidoreductase activity, acting on the CH-OH group of donors, NAD or NADP as acceptor"/>
    <property type="evidence" value="ECO:0007669"/>
    <property type="project" value="UniProtKB-ARBA"/>
</dbReference>
<feature type="binding site" evidence="5">
    <location>
        <position position="111"/>
    </location>
    <ligand>
        <name>substrate</name>
    </ligand>
</feature>
<dbReference type="Gene3D" id="3.20.20.100">
    <property type="entry name" value="NADP-dependent oxidoreductase domain"/>
    <property type="match status" value="1"/>
</dbReference>
<comment type="caution">
    <text evidence="8">The sequence shown here is derived from an EMBL/GenBank/DDBJ whole genome shotgun (WGS) entry which is preliminary data.</text>
</comment>
<keyword evidence="9" id="KW-1185">Reference proteome</keyword>
<evidence type="ECO:0000256" key="5">
    <source>
        <dbReference type="PIRSR" id="PIRSR000097-2"/>
    </source>
</evidence>
<dbReference type="SUPFAM" id="SSF51430">
    <property type="entry name" value="NAD(P)-linked oxidoreductase"/>
    <property type="match status" value="1"/>
</dbReference>
<sequence>MALMNIPQITLNDGNTIPQLGFGVYKVAPDEAERIVSDALEAGYRHIDTARLYGNEAGVGRAIVNSGIPREELFITTKLWNDDHGRQSAFDAIDASLERLGLDRVDLYLIHWPVPARGKYVETWEALEEIKAAGQADSIGVSNFLPHHLQDLFDATETVPAVNQIELHPKHSRPQMRSFCAEHGIAVESWGPLGQGKYALLEESAITSVAQQHGKSPAQVVLRWHLQHDLIVFPKTANRERARQNIDLFDFALSSDDMAAIDGLEEGLRIGGDPDEIGA</sequence>
<gene>
    <name evidence="8" type="ORF">EDD31_0155</name>
</gene>
<dbReference type="Pfam" id="PF00248">
    <property type="entry name" value="Aldo_ket_red"/>
    <property type="match status" value="1"/>
</dbReference>
<reference evidence="8 9" key="1">
    <citation type="submission" date="2018-11" db="EMBL/GenBank/DDBJ databases">
        <title>Sequencing the genomes of 1000 actinobacteria strains.</title>
        <authorList>
            <person name="Klenk H.-P."/>
        </authorList>
    </citation>
    <scope>NUCLEOTIDE SEQUENCE [LARGE SCALE GENOMIC DNA]</scope>
    <source>
        <strain evidence="8 9">DSM 11294</strain>
    </source>
</reference>
<comment type="similarity">
    <text evidence="1">Belongs to the aldo/keto reductase family.</text>
</comment>
<dbReference type="Proteomes" id="UP000280668">
    <property type="component" value="Unassembled WGS sequence"/>
</dbReference>
<evidence type="ECO:0000313" key="8">
    <source>
        <dbReference type="EMBL" id="ROR71817.1"/>
    </source>
</evidence>
<proteinExistence type="inferred from homology"/>
<dbReference type="InterPro" id="IPR036812">
    <property type="entry name" value="NAD(P)_OxRdtase_dom_sf"/>
</dbReference>
<dbReference type="PIRSF" id="PIRSF000097">
    <property type="entry name" value="AKR"/>
    <property type="match status" value="1"/>
</dbReference>
<dbReference type="InterPro" id="IPR018170">
    <property type="entry name" value="Aldo/ket_reductase_CS"/>
</dbReference>
<dbReference type="PANTHER" id="PTHR43827:SF3">
    <property type="entry name" value="NADP-DEPENDENT OXIDOREDUCTASE DOMAIN-CONTAINING PROTEIN"/>
    <property type="match status" value="1"/>
</dbReference>
<dbReference type="AlphaFoldDB" id="A0A3N2B989"/>
<accession>A0A3N2B989</accession>
<evidence type="ECO:0000256" key="4">
    <source>
        <dbReference type="PIRSR" id="PIRSR000097-1"/>
    </source>
</evidence>
<evidence type="ECO:0000256" key="3">
    <source>
        <dbReference type="ARBA" id="ARBA00023002"/>
    </source>
</evidence>
<name>A0A3N2B989_9MICO</name>
<keyword evidence="2" id="KW-0521">NADP</keyword>
<dbReference type="FunFam" id="3.20.20.100:FF:000015">
    <property type="entry name" value="Oxidoreductase, aldo/keto reductase family"/>
    <property type="match status" value="1"/>
</dbReference>
<evidence type="ECO:0000256" key="1">
    <source>
        <dbReference type="ARBA" id="ARBA00007905"/>
    </source>
</evidence>
<dbReference type="PANTHER" id="PTHR43827">
    <property type="entry name" value="2,5-DIKETO-D-GLUCONIC ACID REDUCTASE"/>
    <property type="match status" value="1"/>
</dbReference>